<dbReference type="Proteomes" id="UP001239111">
    <property type="component" value="Chromosome 2"/>
</dbReference>
<gene>
    <name evidence="1" type="ORF">QAD02_011083</name>
</gene>
<comment type="caution">
    <text evidence="1">The sequence shown here is derived from an EMBL/GenBank/DDBJ whole genome shotgun (WGS) entry which is preliminary data.</text>
</comment>
<accession>A0ACC2NYL5</accession>
<keyword evidence="2" id="KW-1185">Reference proteome</keyword>
<sequence>MGCASSACADDQQSGSGLRLITSKLNFKDEQLEKLNDYFSELARADRAVSAESIRVEGRVERLVQRLVAGAGNLDRRFAAVFLVSLNEPRRVKQLRFEYVLRLDALSTPSGSSDAFTSELSLNVEEDSGGSVPGFIRLRLRSGDAGSWSEFIGSDGRLRRDLVKSRLATLLAAALRLDVMKNVDERSCITPGQVVEPDILDKILKQPEHCRIFYRAAEDDLNVEKSEHRVAIVEDEGGIVLKIGLDGSKSQDIQVRLLIGASINSWPTSLDYPKRIPLHHCDVLLHYTTAQTGMYAVTVAPHPGLRCEDRSSLWRVRLLAAETGLKEHYSRASIPALTEIVLLRIIDQLSGRLSADFALKRKGRLRLVSRHMLRAILWWSLERTGPDPLKSWAPDTLSQHVLLALDELLRALKCQNLRCYFQPRCNLMLQCVRGGVPHHDDAYTADARLVESYLSALHDYSSEWLREPSPLVPRNLSSSELLDAELISRWREVLASLPRGTMSNHNGYGQRQLQYLGLVVKEVLQAKESLNQDKPDTCRTFFNISTMDSQINESTENLIYLMSLVLQQAKDQVNVSSLGRRKKRNRRRSQAERKRSCAKAYFDKSVDLLLDVVRKDRETAYLDLENHTVMAKTLLKWLYFGMDEDKKVLKPLLRPYLGNLFNASHEYAWHVESWRKRHDMYASEIRSLSLFCKLASSREILPANGIVDALSRGWSWADGIARMIERSGNGLGLVFLTPERVLSKARSAGNALRRANIARNSMIVATDSLPCLCDDEDYHVRDVSDDKVAGHTELRESSPLTFVAAMARRRGRQRGPGGLIPALVSLNKFRVLEQIVMKRVFAGEYFI</sequence>
<proteinExistence type="predicted"/>
<dbReference type="EMBL" id="CM056742">
    <property type="protein sequence ID" value="KAJ8675297.1"/>
    <property type="molecule type" value="Genomic_DNA"/>
</dbReference>
<name>A0ACC2NYL5_9HYME</name>
<organism evidence="1 2">
    <name type="scientific">Eretmocerus hayati</name>
    <dbReference type="NCBI Taxonomy" id="131215"/>
    <lineage>
        <taxon>Eukaryota</taxon>
        <taxon>Metazoa</taxon>
        <taxon>Ecdysozoa</taxon>
        <taxon>Arthropoda</taxon>
        <taxon>Hexapoda</taxon>
        <taxon>Insecta</taxon>
        <taxon>Pterygota</taxon>
        <taxon>Neoptera</taxon>
        <taxon>Endopterygota</taxon>
        <taxon>Hymenoptera</taxon>
        <taxon>Apocrita</taxon>
        <taxon>Proctotrupomorpha</taxon>
        <taxon>Chalcidoidea</taxon>
        <taxon>Aphelinidae</taxon>
        <taxon>Aphelininae</taxon>
        <taxon>Eretmocerus</taxon>
    </lineage>
</organism>
<evidence type="ECO:0000313" key="1">
    <source>
        <dbReference type="EMBL" id="KAJ8675297.1"/>
    </source>
</evidence>
<reference evidence="1" key="1">
    <citation type="submission" date="2023-04" db="EMBL/GenBank/DDBJ databases">
        <title>A chromosome-level genome assembly of the parasitoid wasp Eretmocerus hayati.</title>
        <authorList>
            <person name="Zhong Y."/>
            <person name="Liu S."/>
            <person name="Liu Y."/>
        </authorList>
    </citation>
    <scope>NUCLEOTIDE SEQUENCE</scope>
    <source>
        <strain evidence="1">ZJU_SS_LIU_2023</strain>
    </source>
</reference>
<evidence type="ECO:0000313" key="2">
    <source>
        <dbReference type="Proteomes" id="UP001239111"/>
    </source>
</evidence>
<protein>
    <submittedName>
        <fullName evidence="1">Uncharacterized protein</fullName>
    </submittedName>
</protein>